<dbReference type="PANTHER" id="PTHR35093">
    <property type="entry name" value="OUTER MEMBRANE PROTEIN NMB0088-RELATED"/>
    <property type="match status" value="1"/>
</dbReference>
<keyword evidence="6" id="KW-0472">Membrane</keyword>
<evidence type="ECO:0000313" key="9">
    <source>
        <dbReference type="Proteomes" id="UP000605148"/>
    </source>
</evidence>
<proteinExistence type="inferred from homology"/>
<keyword evidence="4" id="KW-0812">Transmembrane</keyword>
<accession>A0A916TMA7</accession>
<dbReference type="AlphaFoldDB" id="A0A916TMA7"/>
<evidence type="ECO:0000256" key="6">
    <source>
        <dbReference type="ARBA" id="ARBA00023136"/>
    </source>
</evidence>
<dbReference type="InterPro" id="IPR005017">
    <property type="entry name" value="OMPP1/FadL/TodX"/>
</dbReference>
<comment type="subcellular location">
    <subcellularLocation>
        <location evidence="1">Cell outer membrane</location>
        <topology evidence="1">Multi-pass membrane protein</topology>
    </subcellularLocation>
</comment>
<evidence type="ECO:0000256" key="3">
    <source>
        <dbReference type="ARBA" id="ARBA00022452"/>
    </source>
</evidence>
<evidence type="ECO:0000313" key="8">
    <source>
        <dbReference type="EMBL" id="GGB57008.1"/>
    </source>
</evidence>
<evidence type="ECO:0000256" key="2">
    <source>
        <dbReference type="ARBA" id="ARBA00008163"/>
    </source>
</evidence>
<protein>
    <submittedName>
        <fullName evidence="8">Membrane protein</fullName>
    </submittedName>
</protein>
<sequence length="393" mass="42161">MHLRVQQLGEMGGEMMNRMKIAIAISIALSGTAHAGGFERIEQSMAVLFEQGRHFQIGGYFAFPRVSGVGSSISPTPGQNSGNLAENFWNINAAFKDDINDRFSYAIIFDNPYGANIAYPSSGFFASNSNASITTHALSGVLQYNMPETLSVFGGSFSIYGGPKVQYSDAHASIPFTFGGYSATVDPAFGFGFLAGVAFEKPDIGMRIALTYGSAINTNWSTTESFGNLAGGAPVATTTAFDTPESLNLEFQTGLNPKTLLFGSVRWVPWSDFDISPPLYTSITGGPLAFFADDRITYRLGLGRKITEDFSIFGEVGYEHHTGSPTTNLTPVDGFLSYSLGATKEFGRTKVTLAGRYVDVGDADSQLGPFVPAGEFKDNSLFAIGMRIGFDLN</sequence>
<evidence type="ECO:0000256" key="7">
    <source>
        <dbReference type="ARBA" id="ARBA00023237"/>
    </source>
</evidence>
<reference evidence="8" key="1">
    <citation type="journal article" date="2014" name="Int. J. Syst. Evol. Microbiol.">
        <title>Complete genome sequence of Corynebacterium casei LMG S-19264T (=DSM 44701T), isolated from a smear-ripened cheese.</title>
        <authorList>
            <consortium name="US DOE Joint Genome Institute (JGI-PGF)"/>
            <person name="Walter F."/>
            <person name="Albersmeier A."/>
            <person name="Kalinowski J."/>
            <person name="Ruckert C."/>
        </authorList>
    </citation>
    <scope>NUCLEOTIDE SEQUENCE</scope>
    <source>
        <strain evidence="8">CGMCC 1.12426</strain>
    </source>
</reference>
<name>A0A916TMA7_9HYPH</name>
<dbReference type="Proteomes" id="UP000605148">
    <property type="component" value="Unassembled WGS sequence"/>
</dbReference>
<reference evidence="8" key="2">
    <citation type="submission" date="2020-09" db="EMBL/GenBank/DDBJ databases">
        <authorList>
            <person name="Sun Q."/>
            <person name="Zhou Y."/>
        </authorList>
    </citation>
    <scope>NUCLEOTIDE SEQUENCE</scope>
    <source>
        <strain evidence="8">CGMCC 1.12426</strain>
    </source>
</reference>
<dbReference type="GO" id="GO:0009279">
    <property type="term" value="C:cell outer membrane"/>
    <property type="evidence" value="ECO:0007669"/>
    <property type="project" value="UniProtKB-SubCell"/>
</dbReference>
<dbReference type="PANTHER" id="PTHR35093:SF8">
    <property type="entry name" value="OUTER MEMBRANE PROTEIN NMB0088-RELATED"/>
    <property type="match status" value="1"/>
</dbReference>
<dbReference type="EMBL" id="BMFA01000010">
    <property type="protein sequence ID" value="GGB57008.1"/>
    <property type="molecule type" value="Genomic_DNA"/>
</dbReference>
<dbReference type="Pfam" id="PF03349">
    <property type="entry name" value="Toluene_X"/>
    <property type="match status" value="1"/>
</dbReference>
<dbReference type="Gene3D" id="2.40.160.60">
    <property type="entry name" value="Outer membrane protein transport protein (OMPP1/FadL/TodX)"/>
    <property type="match status" value="1"/>
</dbReference>
<organism evidence="8 9">
    <name type="scientific">Roseibium aquae</name>
    <dbReference type="NCBI Taxonomy" id="1323746"/>
    <lineage>
        <taxon>Bacteria</taxon>
        <taxon>Pseudomonadati</taxon>
        <taxon>Pseudomonadota</taxon>
        <taxon>Alphaproteobacteria</taxon>
        <taxon>Hyphomicrobiales</taxon>
        <taxon>Stappiaceae</taxon>
        <taxon>Roseibium</taxon>
    </lineage>
</organism>
<evidence type="ECO:0000256" key="5">
    <source>
        <dbReference type="ARBA" id="ARBA00022729"/>
    </source>
</evidence>
<keyword evidence="5" id="KW-0732">Signal</keyword>
<evidence type="ECO:0000256" key="4">
    <source>
        <dbReference type="ARBA" id="ARBA00022692"/>
    </source>
</evidence>
<keyword evidence="7" id="KW-0998">Cell outer membrane</keyword>
<gene>
    <name evidence="8" type="ORF">GCM10011316_31380</name>
</gene>
<evidence type="ECO:0000256" key="1">
    <source>
        <dbReference type="ARBA" id="ARBA00004571"/>
    </source>
</evidence>
<comment type="caution">
    <text evidence="8">The sequence shown here is derived from an EMBL/GenBank/DDBJ whole genome shotgun (WGS) entry which is preliminary data.</text>
</comment>
<keyword evidence="9" id="KW-1185">Reference proteome</keyword>
<keyword evidence="3" id="KW-1134">Transmembrane beta strand</keyword>
<dbReference type="GO" id="GO:0015483">
    <property type="term" value="F:long-chain fatty acid transporting porin activity"/>
    <property type="evidence" value="ECO:0007669"/>
    <property type="project" value="TreeGrafter"/>
</dbReference>
<comment type="similarity">
    <text evidence="2">Belongs to the OmpP1/FadL family.</text>
</comment>
<dbReference type="SUPFAM" id="SSF56935">
    <property type="entry name" value="Porins"/>
    <property type="match status" value="1"/>
</dbReference>